<proteinExistence type="predicted"/>
<dbReference type="SUPFAM" id="SSF57959">
    <property type="entry name" value="Leucine zipper domain"/>
    <property type="match status" value="1"/>
</dbReference>
<dbReference type="InterPro" id="IPR004827">
    <property type="entry name" value="bZIP"/>
</dbReference>
<feature type="compositionally biased region" description="Basic and acidic residues" evidence="2">
    <location>
        <begin position="553"/>
        <end position="631"/>
    </location>
</feature>
<evidence type="ECO:0000256" key="2">
    <source>
        <dbReference type="SAM" id="MobiDB-lite"/>
    </source>
</evidence>
<feature type="region of interest" description="Disordered" evidence="2">
    <location>
        <begin position="546"/>
        <end position="648"/>
    </location>
</feature>
<sequence length="742" mass="84866">MSQFNPLLRNTQTNFFEFSSSSLDNPMYPSPDKYRHNTVNMILKSIDTKQLQNNNLNSLNHLKYNSKIYNNLKFWNKLHPTENPIPHGGLNQNYFPQVAATMNLQQKSIMAYGNVTPISPNHDKLISNGAGLINNLPVNTELMNGPNFISDINSPTFKESIDLIQQQSEFINDIDPSILSIPSSISFTDIKETNEKKLNLLTNSHSAELIAASTLLGPKSNPDTAPLLTDVVVIPSSENYAANQHHQHYPAAIRQENLMTPMANGGTPLPSAEINSFTTYSQDYSKIANSFYSPVLSPPINQVYSQDLITSQSKSLTTPPTKKLKYEKLNYIERNTHPVIKTTMNKKITKRSNSTTVLSNKNKNMISINPHYIKINLLKKENKALRTPIDLEDKMKKENDVLKTPMDLDVKIKGNEKSFSEKKLNLQNVPKDNIDYNNNMSVEVSSQNNKNTINSHDTLSEKEDHLLEKNPLPSPISASVSDIDNFSFMQSLIEIEDKNENKIVNEIENEKVKEKEKEKEKKTNDVMKTVKNEEITESINLKEFEATPLNLDKTPEKEENFEIKKSEGREHDVPKNEIEVDKKEIESVSLKEKKEGKLKDSLTREEKKKKNKKDKTNNDKKDSITKSKDTSDPLAIKKVPRFSMKKAKNDPVAIEQHIILKRKRNTEAARRSRQRKVQQMKNLEEAVARLTKELEEANNEIKSTKAKYEKVLEESKISKKAYEDKIKVLEEQLKQHPFELRR</sequence>
<feature type="coiled-coil region" evidence="1">
    <location>
        <begin position="666"/>
        <end position="732"/>
    </location>
</feature>
<evidence type="ECO:0000259" key="3">
    <source>
        <dbReference type="PROSITE" id="PS50217"/>
    </source>
</evidence>
<keyword evidence="1" id="KW-0175">Coiled coil</keyword>
<evidence type="ECO:0000313" key="4">
    <source>
        <dbReference type="EMBL" id="ORY76159.1"/>
    </source>
</evidence>
<dbReference type="PROSITE" id="PS50217">
    <property type="entry name" value="BZIP"/>
    <property type="match status" value="1"/>
</dbReference>
<organism evidence="4 5">
    <name type="scientific">Neocallimastix californiae</name>
    <dbReference type="NCBI Taxonomy" id="1754190"/>
    <lineage>
        <taxon>Eukaryota</taxon>
        <taxon>Fungi</taxon>
        <taxon>Fungi incertae sedis</taxon>
        <taxon>Chytridiomycota</taxon>
        <taxon>Chytridiomycota incertae sedis</taxon>
        <taxon>Neocallimastigomycetes</taxon>
        <taxon>Neocallimastigales</taxon>
        <taxon>Neocallimastigaceae</taxon>
        <taxon>Neocallimastix</taxon>
    </lineage>
</organism>
<dbReference type="OrthoDB" id="2257100at2759"/>
<dbReference type="Gene3D" id="3.30.160.60">
    <property type="entry name" value="Classic Zinc Finger"/>
    <property type="match status" value="1"/>
</dbReference>
<reference evidence="4 5" key="1">
    <citation type="submission" date="2016-08" db="EMBL/GenBank/DDBJ databases">
        <title>A Parts List for Fungal Cellulosomes Revealed by Comparative Genomics.</title>
        <authorList>
            <consortium name="DOE Joint Genome Institute"/>
            <person name="Haitjema C.H."/>
            <person name="Gilmore S.P."/>
            <person name="Henske J.K."/>
            <person name="Solomon K.V."/>
            <person name="De Groot R."/>
            <person name="Kuo A."/>
            <person name="Mondo S.J."/>
            <person name="Salamov A.A."/>
            <person name="Labutti K."/>
            <person name="Zhao Z."/>
            <person name="Chiniquy J."/>
            <person name="Barry K."/>
            <person name="Brewer H.M."/>
            <person name="Purvine S.O."/>
            <person name="Wright A.T."/>
            <person name="Boxma B."/>
            <person name="Van Alen T."/>
            <person name="Hackstein J.H."/>
            <person name="Baker S.E."/>
            <person name="Grigoriev I.V."/>
            <person name="O'Malley M.A."/>
        </authorList>
    </citation>
    <scope>NUCLEOTIDE SEQUENCE [LARGE SCALE GENOMIC DNA]</scope>
    <source>
        <strain evidence="4 5">G1</strain>
    </source>
</reference>
<protein>
    <recommendedName>
        <fullName evidence="3">BZIP domain-containing protein</fullName>
    </recommendedName>
</protein>
<accession>A0A1Y2EX46</accession>
<dbReference type="AlphaFoldDB" id="A0A1Y2EX46"/>
<dbReference type="GO" id="GO:0003700">
    <property type="term" value="F:DNA-binding transcription factor activity"/>
    <property type="evidence" value="ECO:0007669"/>
    <property type="project" value="InterPro"/>
</dbReference>
<evidence type="ECO:0000256" key="1">
    <source>
        <dbReference type="SAM" id="Coils"/>
    </source>
</evidence>
<dbReference type="Proteomes" id="UP000193920">
    <property type="component" value="Unassembled WGS sequence"/>
</dbReference>
<evidence type="ECO:0000313" key="5">
    <source>
        <dbReference type="Proteomes" id="UP000193920"/>
    </source>
</evidence>
<name>A0A1Y2EX46_9FUNG</name>
<dbReference type="InterPro" id="IPR046347">
    <property type="entry name" value="bZIP_sf"/>
</dbReference>
<feature type="domain" description="BZIP" evidence="3">
    <location>
        <begin position="661"/>
        <end position="711"/>
    </location>
</feature>
<dbReference type="SMART" id="SM00338">
    <property type="entry name" value="BRLZ"/>
    <property type="match status" value="1"/>
</dbReference>
<dbReference type="STRING" id="1754190.A0A1Y2EX46"/>
<comment type="caution">
    <text evidence="4">The sequence shown here is derived from an EMBL/GenBank/DDBJ whole genome shotgun (WGS) entry which is preliminary data.</text>
</comment>
<dbReference type="CDD" id="cd12193">
    <property type="entry name" value="bZIP_GCN4"/>
    <property type="match status" value="1"/>
</dbReference>
<dbReference type="EMBL" id="MCOG01000023">
    <property type="protein sequence ID" value="ORY76159.1"/>
    <property type="molecule type" value="Genomic_DNA"/>
</dbReference>
<gene>
    <name evidence="4" type="ORF">LY90DRAFT_501874</name>
</gene>
<keyword evidence="5" id="KW-1185">Reference proteome</keyword>
<dbReference type="PROSITE" id="PS00036">
    <property type="entry name" value="BZIP_BASIC"/>
    <property type="match status" value="1"/>
</dbReference>
<feature type="coiled-coil region" evidence="1">
    <location>
        <begin position="504"/>
        <end position="532"/>
    </location>
</feature>